<dbReference type="EMBL" id="JAGRRH010000001">
    <property type="protein sequence ID" value="KAG7374619.1"/>
    <property type="molecule type" value="Genomic_DNA"/>
</dbReference>
<dbReference type="Pfam" id="PF13639">
    <property type="entry name" value="zf-RING_2"/>
    <property type="match status" value="1"/>
</dbReference>
<feature type="compositionally biased region" description="Basic and acidic residues" evidence="5">
    <location>
        <begin position="118"/>
        <end position="131"/>
    </location>
</feature>
<comment type="caution">
    <text evidence="8">The sequence shown here is derived from an EMBL/GenBank/DDBJ whole genome shotgun (WGS) entry which is preliminary data.</text>
</comment>
<keyword evidence="3" id="KW-0862">Zinc</keyword>
<evidence type="ECO:0000259" key="7">
    <source>
        <dbReference type="PROSITE" id="PS50089"/>
    </source>
</evidence>
<dbReference type="OrthoDB" id="199876at2759"/>
<reference evidence="8" key="2">
    <citation type="submission" date="2021-04" db="EMBL/GenBank/DDBJ databases">
        <authorList>
            <person name="Podell S."/>
        </authorList>
    </citation>
    <scope>NUCLEOTIDE SEQUENCE</scope>
    <source>
        <strain evidence="8">Hildebrandi</strain>
    </source>
</reference>
<dbReference type="GO" id="GO:0016567">
    <property type="term" value="P:protein ubiquitination"/>
    <property type="evidence" value="ECO:0007669"/>
    <property type="project" value="TreeGrafter"/>
</dbReference>
<evidence type="ECO:0000256" key="3">
    <source>
        <dbReference type="ARBA" id="ARBA00022833"/>
    </source>
</evidence>
<sequence length="262" mass="29399">MIDTLKNESTTAPTVAPQYVELSSQGRIPTNTASGTAITFILLLVCLFLAVMWAFYAARSYNSPRVAEVGNKQQKKMSVEDYHKVIVQRFHQLGNSSFLTKESFRPDEPPPQQQPPELLERDDSDSSHEETLSNIDLEEGPADYDGQIVVSRRFNDNTTEEVAAPNCCAICLESYSCGDEVVWSANEKCHHVYHKDCISAYFSHAKKRGKKKCLCPTCRQEYLVLEEESNDKSKSGDESEIAAASSIVESTFRTRQQRVEGL</sequence>
<evidence type="ECO:0000256" key="4">
    <source>
        <dbReference type="PROSITE-ProRule" id="PRU00175"/>
    </source>
</evidence>
<keyword evidence="6" id="KW-0472">Membrane</keyword>
<name>A0A9K3M618_9STRA</name>
<dbReference type="PANTHER" id="PTHR45969">
    <property type="entry name" value="RING ZINC FINGER PROTEIN-RELATED"/>
    <property type="match status" value="1"/>
</dbReference>
<evidence type="ECO:0000256" key="6">
    <source>
        <dbReference type="SAM" id="Phobius"/>
    </source>
</evidence>
<reference evidence="8" key="1">
    <citation type="journal article" date="2021" name="Sci. Rep.">
        <title>Diploid genomic architecture of Nitzschia inconspicua, an elite biomass production diatom.</title>
        <authorList>
            <person name="Oliver A."/>
            <person name="Podell S."/>
            <person name="Pinowska A."/>
            <person name="Traller J.C."/>
            <person name="Smith S.R."/>
            <person name="McClure R."/>
            <person name="Beliaev A."/>
            <person name="Bohutskyi P."/>
            <person name="Hill E.A."/>
            <person name="Rabines A."/>
            <person name="Zheng H."/>
            <person name="Allen L.Z."/>
            <person name="Kuo A."/>
            <person name="Grigoriev I.V."/>
            <person name="Allen A.E."/>
            <person name="Hazlebeck D."/>
            <person name="Allen E.E."/>
        </authorList>
    </citation>
    <scope>NUCLEOTIDE SEQUENCE</scope>
    <source>
        <strain evidence="8">Hildebrandi</strain>
    </source>
</reference>
<protein>
    <submittedName>
        <fullName evidence="8">Ring finger domain containing protein</fullName>
    </submittedName>
</protein>
<evidence type="ECO:0000256" key="1">
    <source>
        <dbReference type="ARBA" id="ARBA00022723"/>
    </source>
</evidence>
<keyword evidence="6" id="KW-1133">Transmembrane helix</keyword>
<keyword evidence="1" id="KW-0479">Metal-binding</keyword>
<gene>
    <name evidence="8" type="ORF">IV203_013714</name>
</gene>
<keyword evidence="9" id="KW-1185">Reference proteome</keyword>
<proteinExistence type="predicted"/>
<dbReference type="GO" id="GO:0008270">
    <property type="term" value="F:zinc ion binding"/>
    <property type="evidence" value="ECO:0007669"/>
    <property type="project" value="UniProtKB-KW"/>
</dbReference>
<dbReference type="GO" id="GO:0061630">
    <property type="term" value="F:ubiquitin protein ligase activity"/>
    <property type="evidence" value="ECO:0007669"/>
    <property type="project" value="TreeGrafter"/>
</dbReference>
<evidence type="ECO:0000313" key="8">
    <source>
        <dbReference type="EMBL" id="KAG7374619.1"/>
    </source>
</evidence>
<dbReference type="InterPro" id="IPR001841">
    <property type="entry name" value="Znf_RING"/>
</dbReference>
<keyword evidence="6" id="KW-0812">Transmembrane</keyword>
<evidence type="ECO:0000313" key="9">
    <source>
        <dbReference type="Proteomes" id="UP000693970"/>
    </source>
</evidence>
<feature type="region of interest" description="Disordered" evidence="5">
    <location>
        <begin position="100"/>
        <end position="140"/>
    </location>
</feature>
<accession>A0A9K3M618</accession>
<feature type="transmembrane region" description="Helical" evidence="6">
    <location>
        <begin position="37"/>
        <end position="56"/>
    </location>
</feature>
<evidence type="ECO:0000256" key="2">
    <source>
        <dbReference type="ARBA" id="ARBA00022771"/>
    </source>
</evidence>
<dbReference type="CDD" id="cd16448">
    <property type="entry name" value="RING-H2"/>
    <property type="match status" value="1"/>
</dbReference>
<dbReference type="PANTHER" id="PTHR45969:SF69">
    <property type="entry name" value="FINGER DOMAIN PROTEIN, PUTATIVE (AFU_ORTHOLOGUE AFUA_3G12190)-RELATED"/>
    <property type="match status" value="1"/>
</dbReference>
<dbReference type="SMART" id="SM00184">
    <property type="entry name" value="RING"/>
    <property type="match status" value="1"/>
</dbReference>
<dbReference type="PROSITE" id="PS50089">
    <property type="entry name" value="ZF_RING_2"/>
    <property type="match status" value="1"/>
</dbReference>
<dbReference type="AlphaFoldDB" id="A0A9K3M618"/>
<feature type="domain" description="RING-type" evidence="7">
    <location>
        <begin position="168"/>
        <end position="219"/>
    </location>
</feature>
<evidence type="ECO:0000256" key="5">
    <source>
        <dbReference type="SAM" id="MobiDB-lite"/>
    </source>
</evidence>
<dbReference type="Proteomes" id="UP000693970">
    <property type="component" value="Unassembled WGS sequence"/>
</dbReference>
<keyword evidence="2 4" id="KW-0863">Zinc-finger</keyword>
<organism evidence="8 9">
    <name type="scientific">Nitzschia inconspicua</name>
    <dbReference type="NCBI Taxonomy" id="303405"/>
    <lineage>
        <taxon>Eukaryota</taxon>
        <taxon>Sar</taxon>
        <taxon>Stramenopiles</taxon>
        <taxon>Ochrophyta</taxon>
        <taxon>Bacillariophyta</taxon>
        <taxon>Bacillariophyceae</taxon>
        <taxon>Bacillariophycidae</taxon>
        <taxon>Bacillariales</taxon>
        <taxon>Bacillariaceae</taxon>
        <taxon>Nitzschia</taxon>
    </lineage>
</organism>